<feature type="transmembrane region" description="Helical" evidence="2">
    <location>
        <begin position="37"/>
        <end position="64"/>
    </location>
</feature>
<geneLocation type="plastid" evidence="3"/>
<keyword evidence="2" id="KW-1133">Transmembrane helix</keyword>
<dbReference type="AlphaFoldDB" id="A0A6C0A9C3"/>
<keyword evidence="2" id="KW-0472">Membrane</keyword>
<evidence type="ECO:0000256" key="1">
    <source>
        <dbReference type="ARBA" id="ARBA00022748"/>
    </source>
</evidence>
<keyword evidence="3" id="KW-0934">Plastid</keyword>
<keyword evidence="1" id="KW-0201">Cytochrome c-type biogenesis</keyword>
<dbReference type="InterPro" id="IPR051790">
    <property type="entry name" value="Cytochrome_c-biogenesis_DsbD"/>
</dbReference>
<sequence length="243" mass="28039">MINLNVIGILNLQLYFIEQNCYSLLTHEINNHKTTTFILLLISGLITSLNPCSLSIIPISLSYIYSKKLYNKQKQIFILGIISNTILTIILFQLLHKQYINLSNNLPILSYTVTILISLNLLKIIEINNIFNIDNLHKNMSFIPFLYNYMSGLIIGINSASCTLPIILIILFWISYCDSWILGIIYMIVYLIGYTLPIYFIINHVLNLSIIKKIPYVWNNINLWSGCLMLGYSIFSLLNILYI</sequence>
<feature type="transmembrane region" description="Helical" evidence="2">
    <location>
        <begin position="76"/>
        <end position="96"/>
    </location>
</feature>
<dbReference type="PANTHER" id="PTHR31272">
    <property type="entry name" value="CYTOCHROME C-TYPE BIOGENESIS PROTEIN HI_1454-RELATED"/>
    <property type="match status" value="1"/>
</dbReference>
<dbReference type="RefSeq" id="YP_009732021.1">
    <property type="nucleotide sequence ID" value="NC_046041.1"/>
</dbReference>
<accession>A0A6C0A9C3</accession>
<organism evidence="3">
    <name type="scientific">Gracilaria edulis</name>
    <dbReference type="NCBI Taxonomy" id="172966"/>
    <lineage>
        <taxon>Eukaryota</taxon>
        <taxon>Rhodophyta</taxon>
        <taxon>Florideophyceae</taxon>
        <taxon>Rhodymeniophycidae</taxon>
        <taxon>Gracilariales</taxon>
        <taxon>Gracilariaceae</taxon>
        <taxon>Gracilaria</taxon>
    </lineage>
</organism>
<protein>
    <submittedName>
        <fullName evidence="3">Thiol:disulfide interchange protein</fullName>
    </submittedName>
</protein>
<reference evidence="3" key="1">
    <citation type="journal article" date="2019" name="Mitochondrial DNA Part B Resour">
        <title>The complete plastid genome and phylogenetic analysis of Gracilaria edulis.</title>
        <authorList>
            <person name="Liu T."/>
            <person name="Tang X."/>
            <person name="Jia X."/>
            <person name="Wu X."/>
            <person name="Huang M."/>
            <person name="Zeng J."/>
            <person name="Chen W."/>
        </authorList>
    </citation>
    <scope>NUCLEOTIDE SEQUENCE</scope>
</reference>
<keyword evidence="2" id="KW-0812">Transmembrane</keyword>
<gene>
    <name evidence="3" type="primary">dsbD</name>
</gene>
<feature type="transmembrane region" description="Helical" evidence="2">
    <location>
        <begin position="223"/>
        <end position="242"/>
    </location>
</feature>
<dbReference type="GeneID" id="44152081"/>
<evidence type="ECO:0000256" key="2">
    <source>
        <dbReference type="SAM" id="Phobius"/>
    </source>
</evidence>
<feature type="transmembrane region" description="Helical" evidence="2">
    <location>
        <begin position="108"/>
        <end position="125"/>
    </location>
</feature>
<name>A0A6C0A9C3_9FLOR</name>
<feature type="transmembrane region" description="Helical" evidence="2">
    <location>
        <begin position="180"/>
        <end position="202"/>
    </location>
</feature>
<feature type="transmembrane region" description="Helical" evidence="2">
    <location>
        <begin position="146"/>
        <end position="174"/>
    </location>
</feature>
<dbReference type="PANTHER" id="PTHR31272:SF6">
    <property type="entry name" value="CYTOCHROME C-TYPE BIOGENESIS CCDA-LIKE CHLOROPLASTIC PROTEIN"/>
    <property type="match status" value="1"/>
</dbReference>
<proteinExistence type="predicted"/>
<dbReference type="EMBL" id="MN053318">
    <property type="protein sequence ID" value="QHS70505.1"/>
    <property type="molecule type" value="Genomic_DNA"/>
</dbReference>
<evidence type="ECO:0000313" key="3">
    <source>
        <dbReference type="EMBL" id="QHS70505.1"/>
    </source>
</evidence>
<dbReference type="GO" id="GO:0017004">
    <property type="term" value="P:cytochrome complex assembly"/>
    <property type="evidence" value="ECO:0007669"/>
    <property type="project" value="UniProtKB-KW"/>
</dbReference>